<dbReference type="Gene3D" id="2.60.120.200">
    <property type="match status" value="1"/>
</dbReference>
<dbReference type="VEuPathDB" id="FungiDB:EYZ11_007199"/>
<dbReference type="EMBL" id="QUQM01000002">
    <property type="protein sequence ID" value="KAA8652831.1"/>
    <property type="molecule type" value="Genomic_DNA"/>
</dbReference>
<gene>
    <name evidence="5" type="ORF">ATNIH1004_001740</name>
    <name evidence="6" type="ORF">EYZ11_007199</name>
</gene>
<reference evidence="6 7" key="1">
    <citation type="submission" date="2019-03" db="EMBL/GenBank/DDBJ databases">
        <title>The genome sequence of a newly discovered highly antifungal drug resistant Aspergillus species, Aspergillus tanneri NIH 1004.</title>
        <authorList>
            <person name="Mounaud S."/>
            <person name="Singh I."/>
            <person name="Joardar V."/>
            <person name="Pakala S."/>
            <person name="Pakala S."/>
            <person name="Venepally P."/>
            <person name="Hoover J."/>
            <person name="Nierman W."/>
            <person name="Chung J."/>
            <person name="Losada L."/>
        </authorList>
    </citation>
    <scope>NUCLEOTIDE SEQUENCE [LARGE SCALE GENOMIC DNA]</scope>
    <source>
        <strain evidence="6 7">NIH1004</strain>
    </source>
</reference>
<dbReference type="EMBL" id="SOSA01000272">
    <property type="protein sequence ID" value="THC93310.1"/>
    <property type="molecule type" value="Genomic_DNA"/>
</dbReference>
<dbReference type="RefSeq" id="XP_033432192.1">
    <property type="nucleotide sequence ID" value="XM_033566435.1"/>
</dbReference>
<feature type="signal peptide" evidence="3">
    <location>
        <begin position="1"/>
        <end position="17"/>
    </location>
</feature>
<keyword evidence="2" id="KW-1003">Cell membrane</keyword>
<name>A0A4S3JDT4_9EURO</name>
<evidence type="ECO:0000256" key="1">
    <source>
        <dbReference type="ARBA" id="ARBA00004609"/>
    </source>
</evidence>
<dbReference type="Proteomes" id="UP000308092">
    <property type="component" value="Unassembled WGS sequence"/>
</dbReference>
<evidence type="ECO:0000256" key="3">
    <source>
        <dbReference type="SAM" id="SignalP"/>
    </source>
</evidence>
<feature type="domain" description="GH16" evidence="4">
    <location>
        <begin position="79"/>
        <end position="329"/>
    </location>
</feature>
<protein>
    <recommendedName>
        <fullName evidence="4">GH16 domain-containing protein</fullName>
    </recommendedName>
</protein>
<accession>A0A4S3JDT4</accession>
<reference evidence="5 8" key="2">
    <citation type="submission" date="2019-08" db="EMBL/GenBank/DDBJ databases">
        <title>The genome sequence of a newly discovered highly antifungal drug resistant Aspergillus species, Aspergillus tanneri NIH 1004.</title>
        <authorList>
            <person name="Mounaud S."/>
            <person name="Singh I."/>
            <person name="Joardar V."/>
            <person name="Pakala S."/>
            <person name="Pakala S."/>
            <person name="Venepally P."/>
            <person name="Chung J.K."/>
            <person name="Losada L."/>
            <person name="Nierman W.C."/>
        </authorList>
    </citation>
    <scope>NUCLEOTIDE SEQUENCE [LARGE SCALE GENOMIC DNA]</scope>
    <source>
        <strain evidence="5 8">NIH1004</strain>
    </source>
</reference>
<dbReference type="GO" id="GO:0005975">
    <property type="term" value="P:carbohydrate metabolic process"/>
    <property type="evidence" value="ECO:0007669"/>
    <property type="project" value="InterPro"/>
</dbReference>
<evidence type="ECO:0000313" key="6">
    <source>
        <dbReference type="EMBL" id="THC93310.1"/>
    </source>
</evidence>
<comment type="caution">
    <text evidence="6">The sequence shown here is derived from an EMBL/GenBank/DDBJ whole genome shotgun (WGS) entry which is preliminary data.</text>
</comment>
<dbReference type="PANTHER" id="PTHR38121">
    <property type="entry name" value="GH16 DOMAIN-CONTAINING PROTEIN"/>
    <property type="match status" value="1"/>
</dbReference>
<keyword evidence="7" id="KW-1185">Reference proteome</keyword>
<evidence type="ECO:0000256" key="2">
    <source>
        <dbReference type="ARBA" id="ARBA00022475"/>
    </source>
</evidence>
<organism evidence="6 7">
    <name type="scientific">Aspergillus tanneri</name>
    <dbReference type="NCBI Taxonomy" id="1220188"/>
    <lineage>
        <taxon>Eukaryota</taxon>
        <taxon>Fungi</taxon>
        <taxon>Dikarya</taxon>
        <taxon>Ascomycota</taxon>
        <taxon>Pezizomycotina</taxon>
        <taxon>Eurotiomycetes</taxon>
        <taxon>Eurotiomycetidae</taxon>
        <taxon>Eurotiales</taxon>
        <taxon>Aspergillaceae</taxon>
        <taxon>Aspergillus</taxon>
        <taxon>Aspergillus subgen. Circumdati</taxon>
    </lineage>
</organism>
<dbReference type="OrthoDB" id="4388755at2759"/>
<dbReference type="PANTHER" id="PTHR38121:SF4">
    <property type="entry name" value="GH16 DOMAIN-CONTAINING PROTEIN-RELATED"/>
    <property type="match status" value="1"/>
</dbReference>
<keyword evidence="3" id="KW-0732">Signal</keyword>
<sequence length="354" mass="40238">MKLSILYLLGSLSTGSAFPQNISVIRDDSKSRTQSQTNQHCDCYKVSGPEPGYFQHYKLWDFRQVLIPTLKSDKDKDKTQWESDSNEPFGYNTLLFSESSFTDDWHVQTWARGSTNQAPVPLVNSEENVFFSRNPHDPAMTFLVLQAIRQKGHASTAELENSHDNIYHCSLRVRLRIMSKDSTINANTENSTPRVPRGACAGIFTYRSETCESDIEILTSDPPNMVRYTNQPNWDPATDSTIPESHTVGNLSVPWTSWVTHRLDWFENRTYWYADDGLQASKSYKVPDKPSLVALNVWSDGGPWSGDMRVGDVVYMGIEWIELAYNLSSGISSGKDSHNKNYACRRSCQLNRLH</sequence>
<dbReference type="AlphaFoldDB" id="A0A4S3JDT4"/>
<dbReference type="GeneID" id="54324442"/>
<proteinExistence type="predicted"/>
<dbReference type="InterPro" id="IPR000757">
    <property type="entry name" value="Beta-glucanase-like"/>
</dbReference>
<dbReference type="CDD" id="cd00413">
    <property type="entry name" value="Glyco_hydrolase_16"/>
    <property type="match status" value="1"/>
</dbReference>
<dbReference type="InterPro" id="IPR013320">
    <property type="entry name" value="ConA-like_dom_sf"/>
</dbReference>
<keyword evidence="2" id="KW-0472">Membrane</keyword>
<dbReference type="GO" id="GO:0004553">
    <property type="term" value="F:hydrolase activity, hydrolyzing O-glycosyl compounds"/>
    <property type="evidence" value="ECO:0007669"/>
    <property type="project" value="InterPro"/>
</dbReference>
<feature type="chain" id="PRO_5044089217" description="GH16 domain-containing protein" evidence="3">
    <location>
        <begin position="18"/>
        <end position="354"/>
    </location>
</feature>
<evidence type="ECO:0000259" key="4">
    <source>
        <dbReference type="PROSITE" id="PS51762"/>
    </source>
</evidence>
<dbReference type="GO" id="GO:0005886">
    <property type="term" value="C:plasma membrane"/>
    <property type="evidence" value="ECO:0007669"/>
    <property type="project" value="UniProtKB-SubCell"/>
</dbReference>
<dbReference type="PROSITE" id="PS51762">
    <property type="entry name" value="GH16_2"/>
    <property type="match status" value="1"/>
</dbReference>
<dbReference type="Proteomes" id="UP000324241">
    <property type="component" value="Unassembled WGS sequence"/>
</dbReference>
<dbReference type="SUPFAM" id="SSF49899">
    <property type="entry name" value="Concanavalin A-like lectins/glucanases"/>
    <property type="match status" value="1"/>
</dbReference>
<evidence type="ECO:0000313" key="8">
    <source>
        <dbReference type="Proteomes" id="UP000324241"/>
    </source>
</evidence>
<comment type="subcellular location">
    <subcellularLocation>
        <location evidence="1">Cell membrane</location>
        <topology evidence="1">Lipid-anchor</topology>
        <topology evidence="1">GPI-anchor</topology>
    </subcellularLocation>
</comment>
<evidence type="ECO:0000313" key="5">
    <source>
        <dbReference type="EMBL" id="KAA8652831.1"/>
    </source>
</evidence>
<dbReference type="STRING" id="1220188.A0A4S3JDT4"/>
<evidence type="ECO:0000313" key="7">
    <source>
        <dbReference type="Proteomes" id="UP000308092"/>
    </source>
</evidence>